<feature type="disulfide bond" evidence="3">
    <location>
        <begin position="426"/>
        <end position="465"/>
    </location>
</feature>
<evidence type="ECO:0000256" key="4">
    <source>
        <dbReference type="SAM" id="MobiDB-lite"/>
    </source>
</evidence>
<feature type="domain" description="Kringle" evidence="7">
    <location>
        <begin position="502"/>
        <end position="582"/>
    </location>
</feature>
<dbReference type="AlphaFoldDB" id="C3YP17"/>
<evidence type="ECO:0000259" key="6">
    <source>
        <dbReference type="PROSITE" id="PS01180"/>
    </source>
</evidence>
<dbReference type="InterPro" id="IPR000001">
    <property type="entry name" value="Kringle"/>
</dbReference>
<feature type="region of interest" description="Disordered" evidence="4">
    <location>
        <begin position="29"/>
        <end position="59"/>
    </location>
</feature>
<dbReference type="SMART" id="SM00130">
    <property type="entry name" value="KR"/>
    <property type="match status" value="2"/>
</dbReference>
<dbReference type="SUPFAM" id="SSF57440">
    <property type="entry name" value="Kringle-like"/>
    <property type="match status" value="2"/>
</dbReference>
<dbReference type="PROSITE" id="PS00021">
    <property type="entry name" value="KRINGLE_1"/>
    <property type="match status" value="1"/>
</dbReference>
<dbReference type="SMART" id="SM00042">
    <property type="entry name" value="CUB"/>
    <property type="match status" value="1"/>
</dbReference>
<dbReference type="GO" id="GO:0006508">
    <property type="term" value="P:proteolysis"/>
    <property type="evidence" value="ECO:0007669"/>
    <property type="project" value="InterPro"/>
</dbReference>
<evidence type="ECO:0000259" key="7">
    <source>
        <dbReference type="PROSITE" id="PS50070"/>
    </source>
</evidence>
<dbReference type="SUPFAM" id="SSF55486">
    <property type="entry name" value="Metalloproteases ('zincins'), catalytic domain"/>
    <property type="match status" value="1"/>
</dbReference>
<protein>
    <recommendedName>
        <fullName evidence="9">Kringle domain-containing protein</fullName>
    </recommendedName>
</protein>
<evidence type="ECO:0000313" key="8">
    <source>
        <dbReference type="EMBL" id="EEN57908.1"/>
    </source>
</evidence>
<sequence length="586" mass="66192">MATAWFCILVTVTCLSSLEAAIIKDTDEEATSDRMPDSDDAYKDQDGPSHETRMSKGESQPVPFWNQSLLCNYHECFSKLKTWPEVPFFLLRDGHFQVDWTTKYIRLFLVYNRNAFVKVFNNDRQAVDNHALELVSILDKAYSHINFRVLLTGVKILAELWPGEVENPHYSEFLKPKVREYIWTELRPVEKFDAAAFITGPPYFHGTGASGAGMGDFCVVENVDSRTPSLSSGYPKSFGQLFLHRIRTKDFTCLERKPPQVANQWTPYCPVIESTYTEITSPASGIIDPVPFGKLTPQNKVLTWLLRAPAGQRIGVRLALPAMDSEYFEVWVGCPYDWVEVRDGGKVTSPVLGRYCTPLRNTWLKSTSNELLVRFRSDSSFDSHFVLEYTFDPQEEDEQAQEAACLSGDGASYRGPWFTSKKGRACQAWASQTPHKHSYTAQRYPAAGLDRSYCRNPSGSKTVWCYTTDPGEEWDWCPVPKCGTVTPEVGPEIQDVLRDAGDCYAGKGEAYRGTAALTWSGHACQDWSSQTPHSHSYKPESHPDADLANNYCRNPTPDSEYAPWCFTASPDKKWDFCAIPKCLKED</sequence>
<organism>
    <name type="scientific">Branchiostoma floridae</name>
    <name type="common">Florida lancelet</name>
    <name type="synonym">Amphioxus</name>
    <dbReference type="NCBI Taxonomy" id="7739"/>
    <lineage>
        <taxon>Eukaryota</taxon>
        <taxon>Metazoa</taxon>
        <taxon>Chordata</taxon>
        <taxon>Cephalochordata</taxon>
        <taxon>Leptocardii</taxon>
        <taxon>Amphioxiformes</taxon>
        <taxon>Branchiostomatidae</taxon>
        <taxon>Branchiostoma</taxon>
    </lineage>
</organism>
<gene>
    <name evidence="8" type="ORF">BRAFLDRAFT_86374</name>
</gene>
<dbReference type="Pfam" id="PF01421">
    <property type="entry name" value="Reprolysin"/>
    <property type="match status" value="1"/>
</dbReference>
<feature type="disulfide bond" evidence="3">
    <location>
        <begin position="405"/>
        <end position="482"/>
    </location>
</feature>
<dbReference type="InterPro" id="IPR038178">
    <property type="entry name" value="Kringle_sf"/>
</dbReference>
<dbReference type="PANTHER" id="PTHR24261:SF7">
    <property type="entry name" value="KRINGLE DOMAIN-CONTAINING PROTEIN"/>
    <property type="match status" value="1"/>
</dbReference>
<dbReference type="PROSITE" id="PS50070">
    <property type="entry name" value="KRINGLE_2"/>
    <property type="match status" value="2"/>
</dbReference>
<evidence type="ECO:0008006" key="9">
    <source>
        <dbReference type="Google" id="ProtNLM"/>
    </source>
</evidence>
<keyword evidence="5" id="KW-0732">Signal</keyword>
<dbReference type="Gene3D" id="2.60.120.290">
    <property type="entry name" value="Spermadhesin, CUB domain"/>
    <property type="match status" value="1"/>
</dbReference>
<comment type="caution">
    <text evidence="3">Lacks conserved residue(s) required for the propagation of feature annotation.</text>
</comment>
<keyword evidence="2 3" id="KW-1015">Disulfide bond</keyword>
<name>C3YP17_BRAFL</name>
<feature type="chain" id="PRO_5002933744" description="Kringle domain-containing protein" evidence="5">
    <location>
        <begin position="21"/>
        <end position="586"/>
    </location>
</feature>
<proteinExistence type="predicted"/>
<accession>C3YP17</accession>
<evidence type="ECO:0000256" key="2">
    <source>
        <dbReference type="ARBA" id="ARBA00023157"/>
    </source>
</evidence>
<dbReference type="eggNOG" id="ENOG502QVNP">
    <property type="taxonomic scope" value="Eukaryota"/>
</dbReference>
<keyword evidence="1 3" id="KW-0420">Kringle</keyword>
<dbReference type="FunFam" id="2.40.20.10:FF:000025">
    <property type="entry name" value="Plasminogen"/>
    <property type="match status" value="2"/>
</dbReference>
<dbReference type="Pfam" id="PF00431">
    <property type="entry name" value="CUB"/>
    <property type="match status" value="1"/>
</dbReference>
<feature type="domain" description="CUB" evidence="6">
    <location>
        <begin position="269"/>
        <end position="392"/>
    </location>
</feature>
<dbReference type="PRINTS" id="PR00018">
    <property type="entry name" value="KRINGLE"/>
</dbReference>
<feature type="domain" description="Kringle" evidence="7">
    <location>
        <begin position="404"/>
        <end position="482"/>
    </location>
</feature>
<dbReference type="PANTHER" id="PTHR24261">
    <property type="entry name" value="PLASMINOGEN-RELATED"/>
    <property type="match status" value="1"/>
</dbReference>
<dbReference type="InParanoid" id="C3YP17"/>
<dbReference type="InterPro" id="IPR018056">
    <property type="entry name" value="Kringle_CS"/>
</dbReference>
<dbReference type="EMBL" id="GG666537">
    <property type="protein sequence ID" value="EEN57908.1"/>
    <property type="molecule type" value="Genomic_DNA"/>
</dbReference>
<dbReference type="InterPro" id="IPR035914">
    <property type="entry name" value="Sperma_CUB_dom_sf"/>
</dbReference>
<dbReference type="InterPro" id="IPR001590">
    <property type="entry name" value="Peptidase_M12B"/>
</dbReference>
<evidence type="ECO:0000256" key="5">
    <source>
        <dbReference type="SAM" id="SignalP"/>
    </source>
</evidence>
<dbReference type="InterPro" id="IPR024079">
    <property type="entry name" value="MetalloPept_cat_dom_sf"/>
</dbReference>
<dbReference type="SUPFAM" id="SSF49854">
    <property type="entry name" value="Spermadhesin, CUB domain"/>
    <property type="match status" value="1"/>
</dbReference>
<dbReference type="PROSITE" id="PS01180">
    <property type="entry name" value="CUB"/>
    <property type="match status" value="1"/>
</dbReference>
<dbReference type="CDD" id="cd00108">
    <property type="entry name" value="KR"/>
    <property type="match status" value="2"/>
</dbReference>
<dbReference type="Gene3D" id="3.40.390.10">
    <property type="entry name" value="Collagenase (Catalytic Domain)"/>
    <property type="match status" value="1"/>
</dbReference>
<dbReference type="FunFam" id="2.60.120.290:FF:000120">
    <property type="entry name" value="Uncharacterized protein"/>
    <property type="match status" value="1"/>
</dbReference>
<reference evidence="8" key="1">
    <citation type="journal article" date="2008" name="Nature">
        <title>The amphioxus genome and the evolution of the chordate karyotype.</title>
        <authorList>
            <consortium name="US DOE Joint Genome Institute (JGI-PGF)"/>
            <person name="Putnam N.H."/>
            <person name="Butts T."/>
            <person name="Ferrier D.E.K."/>
            <person name="Furlong R.F."/>
            <person name="Hellsten U."/>
            <person name="Kawashima T."/>
            <person name="Robinson-Rechavi M."/>
            <person name="Shoguchi E."/>
            <person name="Terry A."/>
            <person name="Yu J.-K."/>
            <person name="Benito-Gutierrez E.L."/>
            <person name="Dubchak I."/>
            <person name="Garcia-Fernandez J."/>
            <person name="Gibson-Brown J.J."/>
            <person name="Grigoriev I.V."/>
            <person name="Horton A.C."/>
            <person name="de Jong P.J."/>
            <person name="Jurka J."/>
            <person name="Kapitonov V.V."/>
            <person name="Kohara Y."/>
            <person name="Kuroki Y."/>
            <person name="Lindquist E."/>
            <person name="Lucas S."/>
            <person name="Osoegawa K."/>
            <person name="Pennacchio L.A."/>
            <person name="Salamov A.A."/>
            <person name="Satou Y."/>
            <person name="Sauka-Spengler T."/>
            <person name="Schmutz J."/>
            <person name="Shin-I T."/>
            <person name="Toyoda A."/>
            <person name="Bronner-Fraser M."/>
            <person name="Fujiyama A."/>
            <person name="Holland L.Z."/>
            <person name="Holland P.W.H."/>
            <person name="Satoh N."/>
            <person name="Rokhsar D.S."/>
        </authorList>
    </citation>
    <scope>NUCLEOTIDE SEQUENCE [LARGE SCALE GENOMIC DNA]</scope>
    <source>
        <strain evidence="8">S238N-H82</strain>
        <tissue evidence="8">Testes</tissue>
    </source>
</reference>
<dbReference type="GO" id="GO:0004222">
    <property type="term" value="F:metalloendopeptidase activity"/>
    <property type="evidence" value="ECO:0007669"/>
    <property type="project" value="InterPro"/>
</dbReference>
<dbReference type="Gene3D" id="2.40.20.10">
    <property type="entry name" value="Plasminogen Kringle 4"/>
    <property type="match status" value="2"/>
</dbReference>
<dbReference type="InterPro" id="IPR050759">
    <property type="entry name" value="Serine_protease_kringle"/>
</dbReference>
<feature type="disulfide bond" evidence="3">
    <location>
        <begin position="454"/>
        <end position="477"/>
    </location>
</feature>
<dbReference type="InterPro" id="IPR013806">
    <property type="entry name" value="Kringle-like"/>
</dbReference>
<dbReference type="Pfam" id="PF00051">
    <property type="entry name" value="Kringle"/>
    <property type="match status" value="2"/>
</dbReference>
<dbReference type="InterPro" id="IPR000859">
    <property type="entry name" value="CUB_dom"/>
</dbReference>
<dbReference type="CDD" id="cd00041">
    <property type="entry name" value="CUB"/>
    <property type="match status" value="1"/>
</dbReference>
<evidence type="ECO:0000256" key="3">
    <source>
        <dbReference type="PROSITE-ProRule" id="PRU00121"/>
    </source>
</evidence>
<evidence type="ECO:0000256" key="1">
    <source>
        <dbReference type="ARBA" id="ARBA00022572"/>
    </source>
</evidence>
<feature type="signal peptide" evidence="5">
    <location>
        <begin position="1"/>
        <end position="20"/>
    </location>
</feature>
<feature type="compositionally biased region" description="Basic and acidic residues" evidence="4">
    <location>
        <begin position="31"/>
        <end position="56"/>
    </location>
</feature>